<keyword evidence="3" id="KW-1185">Reference proteome</keyword>
<dbReference type="AlphaFoldDB" id="A0A1I1EZJ2"/>
<proteinExistence type="predicted"/>
<organism evidence="2 3">
    <name type="scientific">Pseudoalteromonas denitrificans DSM 6059</name>
    <dbReference type="NCBI Taxonomy" id="1123010"/>
    <lineage>
        <taxon>Bacteria</taxon>
        <taxon>Pseudomonadati</taxon>
        <taxon>Pseudomonadota</taxon>
        <taxon>Gammaproteobacteria</taxon>
        <taxon>Alteromonadales</taxon>
        <taxon>Pseudoalteromonadaceae</taxon>
        <taxon>Pseudoalteromonas</taxon>
    </lineage>
</organism>
<name>A0A1I1EZJ2_9GAMM</name>
<dbReference type="Proteomes" id="UP000198862">
    <property type="component" value="Unassembled WGS sequence"/>
</dbReference>
<evidence type="ECO:0000313" key="3">
    <source>
        <dbReference type="Proteomes" id="UP000198862"/>
    </source>
</evidence>
<accession>A0A1I1EZJ2</accession>
<evidence type="ECO:0000313" key="2">
    <source>
        <dbReference type="EMBL" id="SFB92565.1"/>
    </source>
</evidence>
<dbReference type="EMBL" id="FOLO01000002">
    <property type="protein sequence ID" value="SFB92565.1"/>
    <property type="molecule type" value="Genomic_DNA"/>
</dbReference>
<evidence type="ECO:0000256" key="1">
    <source>
        <dbReference type="SAM" id="SignalP"/>
    </source>
</evidence>
<reference evidence="2 3" key="1">
    <citation type="submission" date="2016-10" db="EMBL/GenBank/DDBJ databases">
        <authorList>
            <person name="de Groot N.N."/>
        </authorList>
    </citation>
    <scope>NUCLEOTIDE SEQUENCE [LARGE SCALE GENOMIC DNA]</scope>
    <source>
        <strain evidence="2 3">DSM 6059</strain>
    </source>
</reference>
<feature type="signal peptide" evidence="1">
    <location>
        <begin position="1"/>
        <end position="22"/>
    </location>
</feature>
<protein>
    <submittedName>
        <fullName evidence="2">Uncharacterized protein</fullName>
    </submittedName>
</protein>
<gene>
    <name evidence="2" type="ORF">SAMN02745724_00527</name>
</gene>
<sequence length="92" mass="10264">MKKLTTTLALITIALFNVNTFANETSEQLQIELKNEVNAQIKNVITIQLNEVFSAHTIAPELTFEKMDIQLALVNNTISVADSRSKNSELTE</sequence>
<dbReference type="RefSeq" id="WP_091979628.1">
    <property type="nucleotide sequence ID" value="NZ_FOLO01000002.1"/>
</dbReference>
<keyword evidence="1" id="KW-0732">Signal</keyword>
<dbReference type="STRING" id="1123010.SAMN02745724_00527"/>
<feature type="chain" id="PRO_5011503809" evidence="1">
    <location>
        <begin position="23"/>
        <end position="92"/>
    </location>
</feature>